<dbReference type="Gene3D" id="3.90.550.10">
    <property type="entry name" value="Spore Coat Polysaccharide Biosynthesis Protein SpsA, Chain A"/>
    <property type="match status" value="1"/>
</dbReference>
<accession>A0ABU1VUL0</accession>
<sequence length="249" mass="28832">MKISVVVAVFNGEKTIQSCIDSFLKQTYTEKELIVFDGNSTDSTKSILQQYDKEISYWKSEKDSGIADAWNKALKHVTGEWVIFLGADDQFYSVDVLERMATVLKESVADFVFGQIVFDGGEYEGIRLGKETTLAELKRKMTFPHTATFNRVEFLQELGDFDESFKIAIDYELVLRKKDLTFSFYNMPIALMGCEGVSSRLIKETFKEFRRAQLKNKTDYKVLIYYWYIANRVKNKLVDLLQSTKRLLL</sequence>
<dbReference type="RefSeq" id="WP_310273669.1">
    <property type="nucleotide sequence ID" value="NZ_JAVDWR010000001.1"/>
</dbReference>
<dbReference type="InterPro" id="IPR001173">
    <property type="entry name" value="Glyco_trans_2-like"/>
</dbReference>
<organism evidence="2 3">
    <name type="scientific">Rheinheimera soli</name>
    <dbReference type="NCBI Taxonomy" id="443616"/>
    <lineage>
        <taxon>Bacteria</taxon>
        <taxon>Pseudomonadati</taxon>
        <taxon>Pseudomonadota</taxon>
        <taxon>Gammaproteobacteria</taxon>
        <taxon>Chromatiales</taxon>
        <taxon>Chromatiaceae</taxon>
        <taxon>Rheinheimera</taxon>
    </lineage>
</organism>
<comment type="caution">
    <text evidence="2">The sequence shown here is derived from an EMBL/GenBank/DDBJ whole genome shotgun (WGS) entry which is preliminary data.</text>
</comment>
<proteinExistence type="predicted"/>
<keyword evidence="3" id="KW-1185">Reference proteome</keyword>
<gene>
    <name evidence="2" type="ORF">J2W69_000190</name>
</gene>
<dbReference type="PANTHER" id="PTHR43685:SF2">
    <property type="entry name" value="GLYCOSYLTRANSFERASE 2-LIKE DOMAIN-CONTAINING PROTEIN"/>
    <property type="match status" value="1"/>
</dbReference>
<dbReference type="Pfam" id="PF00535">
    <property type="entry name" value="Glycos_transf_2"/>
    <property type="match status" value="1"/>
</dbReference>
<name>A0ABU1VUL0_9GAMM</name>
<dbReference type="EMBL" id="JAVDWR010000001">
    <property type="protein sequence ID" value="MDR7119275.1"/>
    <property type="molecule type" value="Genomic_DNA"/>
</dbReference>
<dbReference type="CDD" id="cd06433">
    <property type="entry name" value="GT_2_WfgS_like"/>
    <property type="match status" value="1"/>
</dbReference>
<feature type="domain" description="Glycosyltransferase 2-like" evidence="1">
    <location>
        <begin position="4"/>
        <end position="139"/>
    </location>
</feature>
<evidence type="ECO:0000259" key="1">
    <source>
        <dbReference type="Pfam" id="PF00535"/>
    </source>
</evidence>
<reference evidence="2 3" key="1">
    <citation type="submission" date="2023-07" db="EMBL/GenBank/DDBJ databases">
        <title>Sorghum-associated microbial communities from plants grown in Nebraska, USA.</title>
        <authorList>
            <person name="Schachtman D."/>
        </authorList>
    </citation>
    <scope>NUCLEOTIDE SEQUENCE [LARGE SCALE GENOMIC DNA]</scope>
    <source>
        <strain evidence="2 3">4138</strain>
    </source>
</reference>
<dbReference type="SUPFAM" id="SSF53448">
    <property type="entry name" value="Nucleotide-diphospho-sugar transferases"/>
    <property type="match status" value="1"/>
</dbReference>
<evidence type="ECO:0000313" key="3">
    <source>
        <dbReference type="Proteomes" id="UP001257909"/>
    </source>
</evidence>
<dbReference type="PANTHER" id="PTHR43685">
    <property type="entry name" value="GLYCOSYLTRANSFERASE"/>
    <property type="match status" value="1"/>
</dbReference>
<dbReference type="InterPro" id="IPR029044">
    <property type="entry name" value="Nucleotide-diphossugar_trans"/>
</dbReference>
<protein>
    <submittedName>
        <fullName evidence="2">Glycosyltransferase involved in cell wall biosynthesis</fullName>
    </submittedName>
</protein>
<dbReference type="InterPro" id="IPR050834">
    <property type="entry name" value="Glycosyltransf_2"/>
</dbReference>
<evidence type="ECO:0000313" key="2">
    <source>
        <dbReference type="EMBL" id="MDR7119275.1"/>
    </source>
</evidence>
<dbReference type="Proteomes" id="UP001257909">
    <property type="component" value="Unassembled WGS sequence"/>
</dbReference>